<reference evidence="3" key="1">
    <citation type="submission" date="2018-12" db="EMBL/GenBank/DDBJ databases">
        <title>Tengunoibacter tsumagoiensis gen. nov., sp. nov., Dictyobacter kobayashii sp. nov., D. alpinus sp. nov., and D. joshuensis sp. nov. and description of Dictyobacteraceae fam. nov. within the order Ktedonobacterales isolated from Tengu-no-mugimeshi.</title>
        <authorList>
            <person name="Wang C.M."/>
            <person name="Zheng Y."/>
            <person name="Sakai Y."/>
            <person name="Toyoda A."/>
            <person name="Minakuchi Y."/>
            <person name="Abe K."/>
            <person name="Yokota A."/>
            <person name="Yabe S."/>
        </authorList>
    </citation>
    <scope>NUCLEOTIDE SEQUENCE [LARGE SCALE GENOMIC DNA]</scope>
    <source>
        <strain evidence="3">S-27</strain>
    </source>
</reference>
<organism evidence="2 3">
    <name type="scientific">Dictyobacter aurantiacus</name>
    <dbReference type="NCBI Taxonomy" id="1936993"/>
    <lineage>
        <taxon>Bacteria</taxon>
        <taxon>Bacillati</taxon>
        <taxon>Chloroflexota</taxon>
        <taxon>Ktedonobacteria</taxon>
        <taxon>Ktedonobacterales</taxon>
        <taxon>Dictyobacteraceae</taxon>
        <taxon>Dictyobacter</taxon>
    </lineage>
</organism>
<keyword evidence="1" id="KW-1133">Transmembrane helix</keyword>
<protein>
    <recommendedName>
        <fullName evidence="4">SHOCT domain-containing protein</fullName>
    </recommendedName>
</protein>
<evidence type="ECO:0000313" key="2">
    <source>
        <dbReference type="EMBL" id="GCE07030.1"/>
    </source>
</evidence>
<gene>
    <name evidence="2" type="ORF">KDAU_43590</name>
</gene>
<keyword evidence="1" id="KW-0812">Transmembrane</keyword>
<comment type="caution">
    <text evidence="2">The sequence shown here is derived from an EMBL/GenBank/DDBJ whole genome shotgun (WGS) entry which is preliminary data.</text>
</comment>
<keyword evidence="3" id="KW-1185">Reference proteome</keyword>
<name>A0A401ZJM4_9CHLR</name>
<evidence type="ECO:0000313" key="3">
    <source>
        <dbReference type="Proteomes" id="UP000287224"/>
    </source>
</evidence>
<sequence length="83" mass="9796">MFMMHWGYGFWPMIPVFWIGFVALICWGASRMFGWRNRRGPFGMGTEPDAMEILRRRYAGGEIDGPTFDQMRERLEGSARPRF</sequence>
<dbReference type="Proteomes" id="UP000287224">
    <property type="component" value="Unassembled WGS sequence"/>
</dbReference>
<dbReference type="AlphaFoldDB" id="A0A401ZJM4"/>
<evidence type="ECO:0000256" key="1">
    <source>
        <dbReference type="SAM" id="Phobius"/>
    </source>
</evidence>
<evidence type="ECO:0008006" key="4">
    <source>
        <dbReference type="Google" id="ProtNLM"/>
    </source>
</evidence>
<feature type="transmembrane region" description="Helical" evidence="1">
    <location>
        <begin position="6"/>
        <end position="29"/>
    </location>
</feature>
<dbReference type="EMBL" id="BIFQ01000001">
    <property type="protein sequence ID" value="GCE07030.1"/>
    <property type="molecule type" value="Genomic_DNA"/>
</dbReference>
<accession>A0A401ZJM4</accession>
<proteinExistence type="predicted"/>
<keyword evidence="1" id="KW-0472">Membrane</keyword>